<protein>
    <submittedName>
        <fullName evidence="2">Uncharacterized protein</fullName>
    </submittedName>
</protein>
<feature type="compositionally biased region" description="Basic residues" evidence="1">
    <location>
        <begin position="77"/>
        <end position="111"/>
    </location>
</feature>
<comment type="caution">
    <text evidence="2">The sequence shown here is derived from an EMBL/GenBank/DDBJ whole genome shotgun (WGS) entry which is preliminary data.</text>
</comment>
<reference evidence="2 3" key="1">
    <citation type="submission" date="2014-10" db="EMBL/GenBank/DDBJ databases">
        <title>Draft genome sequence of Novosphingobium subterraneum DSM 12447.</title>
        <authorList>
            <person name="Gan H.M."/>
            <person name="Gan H.Y."/>
            <person name="Savka M.A."/>
        </authorList>
    </citation>
    <scope>NUCLEOTIDE SEQUENCE [LARGE SCALE GENOMIC DNA]</scope>
    <source>
        <strain evidence="2 3">DSM 12447</strain>
    </source>
</reference>
<sequence length="247" mass="26849">MHTVRNRVASRPRPPRASIRGKAPRSKVSAVSLREPSFLLRQANPPAFPDHLILPAPRGAVIASIPWPEAPATPSSKKPRKVAKGKSAKRRPTTARKASRKKPANRTRASAKRASAAAIAALPSTEAPAAMTTIDLLDRALALEPEVPEALPARHSATASATVAEPTPLPRSHAPMRPRGSGLLEVISQWFHSLAVWRRMRRDTAQKRSSLARANARQRALQSQFEALEALQSQTQIQAQFQAQTKS</sequence>
<dbReference type="AlphaFoldDB" id="A0A0B9A110"/>
<name>A0A0B9A110_9SPHN</name>
<proteinExistence type="predicted"/>
<dbReference type="PATRIC" id="fig|48936.3.peg.3175"/>
<gene>
    <name evidence="2" type="ORF">NJ75_03157</name>
</gene>
<evidence type="ECO:0000256" key="1">
    <source>
        <dbReference type="SAM" id="MobiDB-lite"/>
    </source>
</evidence>
<feature type="region of interest" description="Disordered" evidence="1">
    <location>
        <begin position="1"/>
        <end position="31"/>
    </location>
</feature>
<accession>A0A0B9A110</accession>
<feature type="region of interest" description="Disordered" evidence="1">
    <location>
        <begin position="152"/>
        <end position="173"/>
    </location>
</feature>
<dbReference type="Proteomes" id="UP000031338">
    <property type="component" value="Unassembled WGS sequence"/>
</dbReference>
<evidence type="ECO:0000313" key="2">
    <source>
        <dbReference type="EMBL" id="KHS44289.1"/>
    </source>
</evidence>
<dbReference type="STRING" id="48936.NJ75_03157"/>
<organism evidence="2 3">
    <name type="scientific">Novosphingobium subterraneum</name>
    <dbReference type="NCBI Taxonomy" id="48936"/>
    <lineage>
        <taxon>Bacteria</taxon>
        <taxon>Pseudomonadati</taxon>
        <taxon>Pseudomonadota</taxon>
        <taxon>Alphaproteobacteria</taxon>
        <taxon>Sphingomonadales</taxon>
        <taxon>Sphingomonadaceae</taxon>
        <taxon>Novosphingobium</taxon>
    </lineage>
</organism>
<keyword evidence="3" id="KW-1185">Reference proteome</keyword>
<evidence type="ECO:0000313" key="3">
    <source>
        <dbReference type="Proteomes" id="UP000031338"/>
    </source>
</evidence>
<feature type="compositionally biased region" description="Basic residues" evidence="1">
    <location>
        <begin position="1"/>
        <end position="14"/>
    </location>
</feature>
<dbReference type="EMBL" id="JRVC01000017">
    <property type="protein sequence ID" value="KHS44289.1"/>
    <property type="molecule type" value="Genomic_DNA"/>
</dbReference>
<feature type="region of interest" description="Disordered" evidence="1">
    <location>
        <begin position="67"/>
        <end position="112"/>
    </location>
</feature>